<evidence type="ECO:0000256" key="1">
    <source>
        <dbReference type="ARBA" id="ARBA00001946"/>
    </source>
</evidence>
<dbReference type="NCBIfam" id="TIGR00177">
    <property type="entry name" value="molyb_syn"/>
    <property type="match status" value="1"/>
</dbReference>
<dbReference type="Pfam" id="PF03454">
    <property type="entry name" value="MoeA_C"/>
    <property type="match status" value="1"/>
</dbReference>
<comment type="cofactor">
    <cofactor evidence="1 11">
        <name>Mg(2+)</name>
        <dbReference type="ChEBI" id="CHEBI:18420"/>
    </cofactor>
</comment>
<dbReference type="SUPFAM" id="SSF63882">
    <property type="entry name" value="MoeA N-terminal region -like"/>
    <property type="match status" value="1"/>
</dbReference>
<keyword evidence="5 11" id="KW-0500">Molybdenum</keyword>
<dbReference type="GO" id="GO:0005829">
    <property type="term" value="C:cytosol"/>
    <property type="evidence" value="ECO:0007669"/>
    <property type="project" value="TreeGrafter"/>
</dbReference>
<dbReference type="PANTHER" id="PTHR10192">
    <property type="entry name" value="MOLYBDOPTERIN BIOSYNTHESIS PROTEIN"/>
    <property type="match status" value="1"/>
</dbReference>
<comment type="pathway">
    <text evidence="3 11">Cofactor biosynthesis; molybdopterin biosynthesis.</text>
</comment>
<proteinExistence type="inferred from homology"/>
<reference evidence="13 14" key="1">
    <citation type="submission" date="2017-09" db="EMBL/GenBank/DDBJ databases">
        <title>The draft genome sequences of Marinobacter sp. PWS21.</title>
        <authorList>
            <person name="Cao J."/>
        </authorList>
    </citation>
    <scope>NUCLEOTIDE SEQUENCE [LARGE SCALE GENOMIC DNA]</scope>
    <source>
        <strain evidence="13 14">PWS21</strain>
    </source>
</reference>
<evidence type="ECO:0000256" key="10">
    <source>
        <dbReference type="ARBA" id="ARBA00047317"/>
    </source>
</evidence>
<keyword evidence="9 11" id="KW-0501">Molybdenum cofactor biosynthesis</keyword>
<dbReference type="InterPro" id="IPR001453">
    <property type="entry name" value="MoaB/Mog_dom"/>
</dbReference>
<keyword evidence="8 11" id="KW-0460">Magnesium</keyword>
<sequence length="405" mass="42790">MTGTPLTPVEDALAHLLERARPVTETETVDLAQSLGRILATDHTVPADVPPADNSAVDGYAVRCADLSGDPVLPVSARVPAGQAPKAIVPGTAVRIFTGSEIPAGADAVVMQERIELLDDGIRIPVDVSAGQNIRRRGQDLATGDLAIPRGTPIRPQEMGLLASMGVARVPVLRRFRVAVLTTGDELVDPGKSLTPGQIYNSNRFTLLGLLERTGCEVVLCETVEDTRSATAATLERAAGVADLIITSGGVSVGEEDHIRAVLEDSGGLSLWRLAIKPGKPLAFGRIGDTPVLGLPGNPVSVLVTFLVVGAPYIRFCQGDTRSTIYGEQLPADFAVPQSSMRREFVRARKTLTDQGLVVEAFPNQSSGVLSSACWADGFAVVPEHTTITPGDIITYYSFTELLGK</sequence>
<keyword evidence="6 11" id="KW-0808">Transferase</keyword>
<dbReference type="Gene3D" id="3.90.105.10">
    <property type="entry name" value="Molybdopterin biosynthesis moea protein, domain 2"/>
    <property type="match status" value="1"/>
</dbReference>
<evidence type="ECO:0000256" key="4">
    <source>
        <dbReference type="ARBA" id="ARBA00010763"/>
    </source>
</evidence>
<keyword evidence="14" id="KW-1185">Reference proteome</keyword>
<dbReference type="SUPFAM" id="SSF63867">
    <property type="entry name" value="MoeA C-terminal domain-like"/>
    <property type="match status" value="1"/>
</dbReference>
<comment type="caution">
    <text evidence="13">The sequence shown here is derived from an EMBL/GenBank/DDBJ whole genome shotgun (WGS) entry which is preliminary data.</text>
</comment>
<dbReference type="NCBIfam" id="NF045515">
    <property type="entry name" value="Glp_gephyrin"/>
    <property type="match status" value="1"/>
</dbReference>
<evidence type="ECO:0000256" key="11">
    <source>
        <dbReference type="RuleBase" id="RU365090"/>
    </source>
</evidence>
<evidence type="ECO:0000256" key="2">
    <source>
        <dbReference type="ARBA" id="ARBA00002901"/>
    </source>
</evidence>
<dbReference type="InterPro" id="IPR036688">
    <property type="entry name" value="MoeA_C_domain_IV_sf"/>
</dbReference>
<dbReference type="GO" id="GO:0006777">
    <property type="term" value="P:Mo-molybdopterin cofactor biosynthetic process"/>
    <property type="evidence" value="ECO:0007669"/>
    <property type="project" value="UniProtKB-UniRule"/>
</dbReference>
<dbReference type="SUPFAM" id="SSF53218">
    <property type="entry name" value="Molybdenum cofactor biosynthesis proteins"/>
    <property type="match status" value="1"/>
</dbReference>
<dbReference type="InterPro" id="IPR005111">
    <property type="entry name" value="MoeA_C_domain_IV"/>
</dbReference>
<keyword evidence="7 11" id="KW-0479">Metal-binding</keyword>
<evidence type="ECO:0000256" key="7">
    <source>
        <dbReference type="ARBA" id="ARBA00022723"/>
    </source>
</evidence>
<dbReference type="Gene3D" id="2.40.340.10">
    <property type="entry name" value="MoeA, C-terminal, domain IV"/>
    <property type="match status" value="1"/>
</dbReference>
<gene>
    <name evidence="13" type="ORF">CLH61_12630</name>
</gene>
<dbReference type="Pfam" id="PF03453">
    <property type="entry name" value="MoeA_N"/>
    <property type="match status" value="1"/>
</dbReference>
<dbReference type="InterPro" id="IPR038987">
    <property type="entry name" value="MoeA-like"/>
</dbReference>
<dbReference type="UniPathway" id="UPA00344"/>
<accession>A0A2G1UJH5</accession>
<dbReference type="EMBL" id="NTFH01000009">
    <property type="protein sequence ID" value="PHQ14605.1"/>
    <property type="molecule type" value="Genomic_DNA"/>
</dbReference>
<comment type="function">
    <text evidence="2 11">Catalyzes the insertion of molybdate into adenylated molybdopterin with the concomitant release of AMP.</text>
</comment>
<dbReference type="InterPro" id="IPR005110">
    <property type="entry name" value="MoeA_linker/N"/>
</dbReference>
<evidence type="ECO:0000313" key="13">
    <source>
        <dbReference type="EMBL" id="PHQ14605.1"/>
    </source>
</evidence>
<dbReference type="FunFam" id="3.40.980.10:FF:000004">
    <property type="entry name" value="Molybdopterin molybdenumtransferase"/>
    <property type="match status" value="1"/>
</dbReference>
<dbReference type="InterPro" id="IPR008284">
    <property type="entry name" value="MoCF_biosynth_CS"/>
</dbReference>
<dbReference type="GO" id="GO:0046872">
    <property type="term" value="F:metal ion binding"/>
    <property type="evidence" value="ECO:0007669"/>
    <property type="project" value="UniProtKB-UniRule"/>
</dbReference>
<organism evidence="13 14">
    <name type="scientific">Marinobacter profundi</name>
    <dbReference type="NCBI Taxonomy" id="2666256"/>
    <lineage>
        <taxon>Bacteria</taxon>
        <taxon>Pseudomonadati</taxon>
        <taxon>Pseudomonadota</taxon>
        <taxon>Gammaproteobacteria</taxon>
        <taxon>Pseudomonadales</taxon>
        <taxon>Marinobacteraceae</taxon>
        <taxon>Marinobacter</taxon>
    </lineage>
</organism>
<protein>
    <recommendedName>
        <fullName evidence="11">Molybdopterin molybdenumtransferase</fullName>
        <ecNumber evidence="11">2.10.1.1</ecNumber>
    </recommendedName>
</protein>
<dbReference type="GO" id="GO:0061599">
    <property type="term" value="F:molybdopterin molybdotransferase activity"/>
    <property type="evidence" value="ECO:0007669"/>
    <property type="project" value="UniProtKB-UniRule"/>
</dbReference>
<evidence type="ECO:0000256" key="5">
    <source>
        <dbReference type="ARBA" id="ARBA00022505"/>
    </source>
</evidence>
<dbReference type="Gene3D" id="2.170.190.11">
    <property type="entry name" value="Molybdopterin biosynthesis moea protein, domain 3"/>
    <property type="match status" value="1"/>
</dbReference>
<dbReference type="Proteomes" id="UP000231409">
    <property type="component" value="Unassembled WGS sequence"/>
</dbReference>
<dbReference type="SMART" id="SM00852">
    <property type="entry name" value="MoCF_biosynth"/>
    <property type="match status" value="1"/>
</dbReference>
<dbReference type="InterPro" id="IPR036425">
    <property type="entry name" value="MoaB/Mog-like_dom_sf"/>
</dbReference>
<dbReference type="PANTHER" id="PTHR10192:SF5">
    <property type="entry name" value="GEPHYRIN"/>
    <property type="match status" value="1"/>
</dbReference>
<evidence type="ECO:0000256" key="8">
    <source>
        <dbReference type="ARBA" id="ARBA00022842"/>
    </source>
</evidence>
<dbReference type="RefSeq" id="WP_099615110.1">
    <property type="nucleotide sequence ID" value="NZ_KZ319372.1"/>
</dbReference>
<dbReference type="Gene3D" id="3.40.980.10">
    <property type="entry name" value="MoaB/Mog-like domain"/>
    <property type="match status" value="1"/>
</dbReference>
<name>A0A2G1UJH5_9GAMM</name>
<dbReference type="Pfam" id="PF00994">
    <property type="entry name" value="MoCF_biosynth"/>
    <property type="match status" value="1"/>
</dbReference>
<evidence type="ECO:0000256" key="3">
    <source>
        <dbReference type="ARBA" id="ARBA00005046"/>
    </source>
</evidence>
<dbReference type="PROSITE" id="PS01079">
    <property type="entry name" value="MOCF_BIOSYNTHESIS_2"/>
    <property type="match status" value="1"/>
</dbReference>
<dbReference type="AlphaFoldDB" id="A0A2G1UJH5"/>
<comment type="catalytic activity">
    <reaction evidence="10">
        <text>adenylyl-molybdopterin + molybdate = Mo-molybdopterin + AMP + H(+)</text>
        <dbReference type="Rhea" id="RHEA:35047"/>
        <dbReference type="ChEBI" id="CHEBI:15378"/>
        <dbReference type="ChEBI" id="CHEBI:36264"/>
        <dbReference type="ChEBI" id="CHEBI:62727"/>
        <dbReference type="ChEBI" id="CHEBI:71302"/>
        <dbReference type="ChEBI" id="CHEBI:456215"/>
        <dbReference type="EC" id="2.10.1.1"/>
    </reaction>
</comment>
<comment type="similarity">
    <text evidence="4 11">Belongs to the MoeA family.</text>
</comment>
<evidence type="ECO:0000313" key="14">
    <source>
        <dbReference type="Proteomes" id="UP000231409"/>
    </source>
</evidence>
<evidence type="ECO:0000256" key="6">
    <source>
        <dbReference type="ARBA" id="ARBA00022679"/>
    </source>
</evidence>
<dbReference type="InterPro" id="IPR036135">
    <property type="entry name" value="MoeA_linker/N_sf"/>
</dbReference>
<feature type="domain" description="MoaB/Mog" evidence="12">
    <location>
        <begin position="179"/>
        <end position="316"/>
    </location>
</feature>
<evidence type="ECO:0000259" key="12">
    <source>
        <dbReference type="SMART" id="SM00852"/>
    </source>
</evidence>
<dbReference type="EC" id="2.10.1.1" evidence="11"/>
<dbReference type="CDD" id="cd00887">
    <property type="entry name" value="MoeA"/>
    <property type="match status" value="1"/>
</dbReference>
<evidence type="ECO:0000256" key="9">
    <source>
        <dbReference type="ARBA" id="ARBA00023150"/>
    </source>
</evidence>